<evidence type="ECO:0000256" key="2">
    <source>
        <dbReference type="ARBA" id="ARBA00012528"/>
    </source>
</evidence>
<dbReference type="GO" id="GO:0052621">
    <property type="term" value="F:diguanylate cyclase activity"/>
    <property type="evidence" value="ECO:0007669"/>
    <property type="project" value="UniProtKB-EC"/>
</dbReference>
<reference evidence="7 8" key="1">
    <citation type="submission" date="2017-09" db="EMBL/GenBank/DDBJ databases">
        <authorList>
            <person name="Ehlers B."/>
            <person name="Leendertz F.H."/>
        </authorList>
    </citation>
    <scope>NUCLEOTIDE SEQUENCE [LARGE SCALE GENOMIC DNA]</scope>
    <source>
        <strain evidence="7 8">CGMCC 1.10978</strain>
    </source>
</reference>
<evidence type="ECO:0000256" key="4">
    <source>
        <dbReference type="PROSITE-ProRule" id="PRU00169"/>
    </source>
</evidence>
<evidence type="ECO:0000256" key="3">
    <source>
        <dbReference type="ARBA" id="ARBA00034247"/>
    </source>
</evidence>
<dbReference type="EMBL" id="OCND01000015">
    <property type="protein sequence ID" value="SOD57654.1"/>
    <property type="molecule type" value="Genomic_DNA"/>
</dbReference>
<dbReference type="OrthoDB" id="9803824at2"/>
<dbReference type="SUPFAM" id="SSF52172">
    <property type="entry name" value="CheY-like"/>
    <property type="match status" value="2"/>
</dbReference>
<keyword evidence="4" id="KW-0597">Phosphoprotein</keyword>
<dbReference type="PANTHER" id="PTHR45138:SF9">
    <property type="entry name" value="DIGUANYLATE CYCLASE DGCM-RELATED"/>
    <property type="match status" value="1"/>
</dbReference>
<evidence type="ECO:0000256" key="1">
    <source>
        <dbReference type="ARBA" id="ARBA00001946"/>
    </source>
</evidence>
<feature type="domain" description="Response regulatory" evidence="5">
    <location>
        <begin position="140"/>
        <end position="257"/>
    </location>
</feature>
<dbReference type="GO" id="GO:0043709">
    <property type="term" value="P:cell adhesion involved in single-species biofilm formation"/>
    <property type="evidence" value="ECO:0007669"/>
    <property type="project" value="TreeGrafter"/>
</dbReference>
<keyword evidence="8" id="KW-1185">Reference proteome</keyword>
<evidence type="ECO:0000313" key="7">
    <source>
        <dbReference type="EMBL" id="SOD57654.1"/>
    </source>
</evidence>
<name>A0A286DGF0_9GAMM</name>
<dbReference type="SUPFAM" id="SSF55073">
    <property type="entry name" value="Nucleotide cyclase"/>
    <property type="match status" value="1"/>
</dbReference>
<organism evidence="7 8">
    <name type="scientific">Pseudoxanthomonas wuyuanensis</name>
    <dbReference type="NCBI Taxonomy" id="1073196"/>
    <lineage>
        <taxon>Bacteria</taxon>
        <taxon>Pseudomonadati</taxon>
        <taxon>Pseudomonadota</taxon>
        <taxon>Gammaproteobacteria</taxon>
        <taxon>Lysobacterales</taxon>
        <taxon>Lysobacteraceae</taxon>
        <taxon>Pseudoxanthomonas</taxon>
    </lineage>
</organism>
<dbReference type="Proteomes" id="UP000219374">
    <property type="component" value="Unassembled WGS sequence"/>
</dbReference>
<dbReference type="GO" id="GO:0000160">
    <property type="term" value="P:phosphorelay signal transduction system"/>
    <property type="evidence" value="ECO:0007669"/>
    <property type="project" value="InterPro"/>
</dbReference>
<dbReference type="InterPro" id="IPR001789">
    <property type="entry name" value="Sig_transdc_resp-reg_receiver"/>
</dbReference>
<comment type="cofactor">
    <cofactor evidence="1">
        <name>Mg(2+)</name>
        <dbReference type="ChEBI" id="CHEBI:18420"/>
    </cofactor>
</comment>
<dbReference type="InterPro" id="IPR043128">
    <property type="entry name" value="Rev_trsase/Diguanyl_cyclase"/>
</dbReference>
<dbReference type="InterPro" id="IPR000160">
    <property type="entry name" value="GGDEF_dom"/>
</dbReference>
<accession>A0A286DGF0</accession>
<dbReference type="GO" id="GO:0005886">
    <property type="term" value="C:plasma membrane"/>
    <property type="evidence" value="ECO:0007669"/>
    <property type="project" value="TreeGrafter"/>
</dbReference>
<dbReference type="FunFam" id="3.30.70.270:FF:000001">
    <property type="entry name" value="Diguanylate cyclase domain protein"/>
    <property type="match status" value="1"/>
</dbReference>
<dbReference type="Gene3D" id="3.30.70.270">
    <property type="match status" value="1"/>
</dbReference>
<dbReference type="GO" id="GO:1902201">
    <property type="term" value="P:negative regulation of bacterial-type flagellum-dependent cell motility"/>
    <property type="evidence" value="ECO:0007669"/>
    <property type="project" value="TreeGrafter"/>
</dbReference>
<dbReference type="PROSITE" id="PS50887">
    <property type="entry name" value="GGDEF"/>
    <property type="match status" value="1"/>
</dbReference>
<feature type="domain" description="Response regulatory" evidence="5">
    <location>
        <begin position="18"/>
        <end position="132"/>
    </location>
</feature>
<comment type="catalytic activity">
    <reaction evidence="3">
        <text>2 GTP = 3',3'-c-di-GMP + 2 diphosphate</text>
        <dbReference type="Rhea" id="RHEA:24898"/>
        <dbReference type="ChEBI" id="CHEBI:33019"/>
        <dbReference type="ChEBI" id="CHEBI:37565"/>
        <dbReference type="ChEBI" id="CHEBI:58805"/>
        <dbReference type="EC" id="2.7.7.65"/>
    </reaction>
</comment>
<dbReference type="NCBIfam" id="TIGR00254">
    <property type="entry name" value="GGDEF"/>
    <property type="match status" value="1"/>
</dbReference>
<dbReference type="Gene3D" id="3.40.50.2300">
    <property type="match status" value="2"/>
</dbReference>
<dbReference type="Pfam" id="PF00990">
    <property type="entry name" value="GGDEF"/>
    <property type="match status" value="1"/>
</dbReference>
<gene>
    <name evidence="7" type="ORF">SAMN06296416_11526</name>
</gene>
<dbReference type="EC" id="2.7.7.65" evidence="2"/>
<dbReference type="RefSeq" id="WP_097123671.1">
    <property type="nucleotide sequence ID" value="NZ_OCND01000015.1"/>
</dbReference>
<dbReference type="SMART" id="SM00267">
    <property type="entry name" value="GGDEF"/>
    <property type="match status" value="1"/>
</dbReference>
<evidence type="ECO:0000259" key="5">
    <source>
        <dbReference type="PROSITE" id="PS50110"/>
    </source>
</evidence>
<feature type="modified residue" description="4-aspartylphosphate" evidence="4">
    <location>
        <position position="190"/>
    </location>
</feature>
<proteinExistence type="predicted"/>
<protein>
    <recommendedName>
        <fullName evidence="2">diguanylate cyclase</fullName>
        <ecNumber evidence="2">2.7.7.65</ecNumber>
    </recommendedName>
</protein>
<dbReference type="Pfam" id="PF00072">
    <property type="entry name" value="Response_reg"/>
    <property type="match status" value="1"/>
</dbReference>
<dbReference type="PROSITE" id="PS50110">
    <property type="entry name" value="RESPONSE_REGULATORY"/>
    <property type="match status" value="2"/>
</dbReference>
<evidence type="ECO:0000313" key="8">
    <source>
        <dbReference type="Proteomes" id="UP000219374"/>
    </source>
</evidence>
<dbReference type="AlphaFoldDB" id="A0A286DGF0"/>
<feature type="domain" description="GGDEF" evidence="6">
    <location>
        <begin position="299"/>
        <end position="434"/>
    </location>
</feature>
<dbReference type="PANTHER" id="PTHR45138">
    <property type="entry name" value="REGULATORY COMPONENTS OF SENSORY TRANSDUCTION SYSTEM"/>
    <property type="match status" value="1"/>
</dbReference>
<comment type="caution">
    <text evidence="4">Lacks conserved residue(s) required for the propagation of feature annotation.</text>
</comment>
<dbReference type="InterPro" id="IPR011006">
    <property type="entry name" value="CheY-like_superfamily"/>
</dbReference>
<dbReference type="InterPro" id="IPR050469">
    <property type="entry name" value="Diguanylate_Cyclase"/>
</dbReference>
<dbReference type="SMART" id="SM00448">
    <property type="entry name" value="REC"/>
    <property type="match status" value="2"/>
</dbReference>
<sequence>MFRAPSAPIGGGEPLPQRVLLVENSRAYTQLVAGAIREKLGLPVTVAATLAEARELLQARDDWFMALTCLVLADADRDGVLDFFLARGLPTVVVSGVYDEALRQQVLRRHIVDYVLKSTPGSIDYLVWLVQRLERNRRIAALVVDDSRSARTHAAALLGMWGFRVVEAADGEAGLAALEADPAIRLAVVDQEMPGMKGVEFTRRLRTRHARDHLAIIGLSGTQNASLIPQFLKSGANDFLHKPFSREEFFCRVSQNIDQLELIGTLQDLATRDFLTGLPNRRCFLQQSEELLPAMQQGAAVTAALIDIDHFKRINDTWGHEAGDHALRALAGVISRHVEEDHLAARFGGEEFCLLVPGLSESAASDYFERLRRAVQELRVEIPGSQVTLQMTVSIGVYRSDDAGASLSRLLGEADRRLYLAKAGGRNRVNSDGQATAPTGRPLALACAGESAPPLPVSARG</sequence>
<dbReference type="InterPro" id="IPR029787">
    <property type="entry name" value="Nucleotide_cyclase"/>
</dbReference>
<dbReference type="CDD" id="cd01949">
    <property type="entry name" value="GGDEF"/>
    <property type="match status" value="1"/>
</dbReference>
<evidence type="ECO:0000259" key="6">
    <source>
        <dbReference type="PROSITE" id="PS50887"/>
    </source>
</evidence>